<evidence type="ECO:0000256" key="2">
    <source>
        <dbReference type="ARBA" id="ARBA00019110"/>
    </source>
</evidence>
<dbReference type="GO" id="GO:0005829">
    <property type="term" value="C:cytosol"/>
    <property type="evidence" value="ECO:0007669"/>
    <property type="project" value="TreeGrafter"/>
</dbReference>
<feature type="domain" description="Aminoacyl-transfer RNA synthetases class-II family profile" evidence="10">
    <location>
        <begin position="38"/>
        <end position="317"/>
    </location>
</feature>
<dbReference type="EMBL" id="LCMM01000012">
    <property type="protein sequence ID" value="KKU37839.1"/>
    <property type="molecule type" value="Genomic_DNA"/>
</dbReference>
<dbReference type="InterPro" id="IPR002316">
    <property type="entry name" value="Pro-tRNA-ligase_IIa"/>
</dbReference>
<dbReference type="InterPro" id="IPR045864">
    <property type="entry name" value="aa-tRNA-synth_II/BPL/LPL"/>
</dbReference>
<protein>
    <recommendedName>
        <fullName evidence="2">Proline--tRNA ligase</fullName>
        <ecNumber evidence="1">6.1.1.15</ecNumber>
    </recommendedName>
    <alternativeName>
        <fullName evidence="8">Prolyl-tRNA synthetase</fullName>
    </alternativeName>
</protein>
<dbReference type="InterPro" id="IPR004154">
    <property type="entry name" value="Anticodon-bd"/>
</dbReference>
<evidence type="ECO:0000256" key="7">
    <source>
        <dbReference type="ARBA" id="ARBA00023146"/>
    </source>
</evidence>
<gene>
    <name evidence="11" type="ORF">UX51_C0012G0008</name>
</gene>
<keyword evidence="4" id="KW-0547">Nucleotide-binding</keyword>
<accession>A0A0G1PYK2</accession>
<organism evidence="11 12">
    <name type="scientific">Candidatus Azambacteria bacterium GW2011_GWF2_46_32</name>
    <dbReference type="NCBI Taxonomy" id="1618628"/>
    <lineage>
        <taxon>Bacteria</taxon>
        <taxon>Candidatus Azamiibacteriota</taxon>
    </lineage>
</organism>
<evidence type="ECO:0000256" key="5">
    <source>
        <dbReference type="ARBA" id="ARBA00022840"/>
    </source>
</evidence>
<dbReference type="Gene3D" id="3.40.50.800">
    <property type="entry name" value="Anticodon-binding domain"/>
    <property type="match status" value="1"/>
</dbReference>
<dbReference type="PRINTS" id="PR01046">
    <property type="entry name" value="TRNASYNTHPRO"/>
</dbReference>
<dbReference type="PANTHER" id="PTHR42753:SF2">
    <property type="entry name" value="PROLINE--TRNA LIGASE"/>
    <property type="match status" value="1"/>
</dbReference>
<evidence type="ECO:0000259" key="10">
    <source>
        <dbReference type="PROSITE" id="PS50862"/>
    </source>
</evidence>
<dbReference type="Pfam" id="PF00587">
    <property type="entry name" value="tRNA-synt_2b"/>
    <property type="match status" value="1"/>
</dbReference>
<evidence type="ECO:0000256" key="1">
    <source>
        <dbReference type="ARBA" id="ARBA00012831"/>
    </source>
</evidence>
<keyword evidence="7 11" id="KW-0030">Aminoacyl-tRNA synthetase</keyword>
<dbReference type="SUPFAM" id="SSF52954">
    <property type="entry name" value="Class II aaRS ABD-related"/>
    <property type="match status" value="1"/>
</dbReference>
<evidence type="ECO:0000313" key="11">
    <source>
        <dbReference type="EMBL" id="KKU37839.1"/>
    </source>
</evidence>
<dbReference type="InterPro" id="IPR036621">
    <property type="entry name" value="Anticodon-bd_dom_sf"/>
</dbReference>
<proteinExistence type="predicted"/>
<dbReference type="InterPro" id="IPR002314">
    <property type="entry name" value="aa-tRNA-synt_IIb"/>
</dbReference>
<dbReference type="PATRIC" id="fig|1618628.3.peg.234"/>
<dbReference type="Proteomes" id="UP000034856">
    <property type="component" value="Unassembled WGS sequence"/>
</dbReference>
<keyword evidence="5" id="KW-0067">ATP-binding</keyword>
<evidence type="ECO:0000256" key="6">
    <source>
        <dbReference type="ARBA" id="ARBA00022917"/>
    </source>
</evidence>
<evidence type="ECO:0000256" key="4">
    <source>
        <dbReference type="ARBA" id="ARBA00022741"/>
    </source>
</evidence>
<sequence>MLQSKLFIKTRKEAPKDEIFANARLLIRGSFIDKLMAGVYSFLPLGFRVLKKIEGIVREEIEALGAGEILMPALHPKTLWEETGRWQKLLGIIYKVTDKDGREFGLGPTHEEVIVDIIRKHTITLTDLPFSLFQMQTKFRDEPRAKSGLLRGREFSMKDLYSFHADENDLKKFYDKAIKAYLKIFRRCGLKPLVVEASGGEFSKEYSHEFMIKTPAGEDVTFFCSLCGFAQNKEIAKVKAGDKCPNCQKGIIEEAKTVEAGNIFKLGTRFSEELGAHYTDEKGEKKPLVMGCYGIGLGRLMATVVEVHNDEKGIVWPREISPFAIHLIEIPSKKTEIKKQARKLYKLLLAENAEVLYDDRGVSAGVKFADADLIGCPLRIVVSERTLESGCVEVKERSKTKAKLIKINKLKAVIKNHV</sequence>
<dbReference type="AlphaFoldDB" id="A0A0G1PYK2"/>
<dbReference type="PROSITE" id="PS50862">
    <property type="entry name" value="AA_TRNA_LIGASE_II"/>
    <property type="match status" value="1"/>
</dbReference>
<dbReference type="Pfam" id="PF03129">
    <property type="entry name" value="HGTP_anticodon"/>
    <property type="match status" value="1"/>
</dbReference>
<dbReference type="GO" id="GO:0006433">
    <property type="term" value="P:prolyl-tRNA aminoacylation"/>
    <property type="evidence" value="ECO:0007669"/>
    <property type="project" value="InterPro"/>
</dbReference>
<dbReference type="InterPro" id="IPR044140">
    <property type="entry name" value="ProRS_anticodon_short"/>
</dbReference>
<keyword evidence="6" id="KW-0648">Protein biosynthesis</keyword>
<dbReference type="GO" id="GO:0005524">
    <property type="term" value="F:ATP binding"/>
    <property type="evidence" value="ECO:0007669"/>
    <property type="project" value="UniProtKB-KW"/>
</dbReference>
<dbReference type="InterPro" id="IPR006195">
    <property type="entry name" value="aa-tRNA-synth_II"/>
</dbReference>
<reference evidence="11 12" key="1">
    <citation type="journal article" date="2015" name="Nature">
        <title>rRNA introns, odd ribosomes, and small enigmatic genomes across a large radiation of phyla.</title>
        <authorList>
            <person name="Brown C.T."/>
            <person name="Hug L.A."/>
            <person name="Thomas B.C."/>
            <person name="Sharon I."/>
            <person name="Castelle C.J."/>
            <person name="Singh A."/>
            <person name="Wilkins M.J."/>
            <person name="Williams K.H."/>
            <person name="Banfield J.F."/>
        </authorList>
    </citation>
    <scope>NUCLEOTIDE SEQUENCE [LARGE SCALE GENOMIC DNA]</scope>
</reference>
<evidence type="ECO:0000256" key="9">
    <source>
        <dbReference type="ARBA" id="ARBA00047671"/>
    </source>
</evidence>
<dbReference type="PANTHER" id="PTHR42753">
    <property type="entry name" value="MITOCHONDRIAL RIBOSOME PROTEIN L39/PROLYL-TRNA LIGASE FAMILY MEMBER"/>
    <property type="match status" value="1"/>
</dbReference>
<dbReference type="CDD" id="cd00861">
    <property type="entry name" value="ProRS_anticodon_short"/>
    <property type="match status" value="1"/>
</dbReference>
<dbReference type="EC" id="6.1.1.15" evidence="1"/>
<evidence type="ECO:0000313" key="12">
    <source>
        <dbReference type="Proteomes" id="UP000034856"/>
    </source>
</evidence>
<dbReference type="Gene3D" id="3.30.930.10">
    <property type="entry name" value="Bira Bifunctional Protein, Domain 2"/>
    <property type="match status" value="1"/>
</dbReference>
<keyword evidence="3" id="KW-0436">Ligase</keyword>
<dbReference type="GO" id="GO:0004827">
    <property type="term" value="F:proline-tRNA ligase activity"/>
    <property type="evidence" value="ECO:0007669"/>
    <property type="project" value="UniProtKB-EC"/>
</dbReference>
<comment type="caution">
    <text evidence="11">The sequence shown here is derived from an EMBL/GenBank/DDBJ whole genome shotgun (WGS) entry which is preliminary data.</text>
</comment>
<evidence type="ECO:0000256" key="8">
    <source>
        <dbReference type="ARBA" id="ARBA00029731"/>
    </source>
</evidence>
<dbReference type="SUPFAM" id="SSF55681">
    <property type="entry name" value="Class II aaRS and biotin synthetases"/>
    <property type="match status" value="1"/>
</dbReference>
<dbReference type="InterPro" id="IPR050062">
    <property type="entry name" value="Pro-tRNA_synthetase"/>
</dbReference>
<comment type="catalytic activity">
    <reaction evidence="9">
        <text>tRNA(Pro) + L-proline + ATP = L-prolyl-tRNA(Pro) + AMP + diphosphate</text>
        <dbReference type="Rhea" id="RHEA:14305"/>
        <dbReference type="Rhea" id="RHEA-COMP:9700"/>
        <dbReference type="Rhea" id="RHEA-COMP:9702"/>
        <dbReference type="ChEBI" id="CHEBI:30616"/>
        <dbReference type="ChEBI" id="CHEBI:33019"/>
        <dbReference type="ChEBI" id="CHEBI:60039"/>
        <dbReference type="ChEBI" id="CHEBI:78442"/>
        <dbReference type="ChEBI" id="CHEBI:78532"/>
        <dbReference type="ChEBI" id="CHEBI:456215"/>
        <dbReference type="EC" id="6.1.1.15"/>
    </reaction>
</comment>
<evidence type="ECO:0000256" key="3">
    <source>
        <dbReference type="ARBA" id="ARBA00022598"/>
    </source>
</evidence>
<name>A0A0G1PYK2_9BACT</name>